<gene>
    <name evidence="4" type="ORF">Pla52n_42570</name>
</gene>
<reference evidence="4 5" key="1">
    <citation type="submission" date="2019-02" db="EMBL/GenBank/DDBJ databases">
        <title>Deep-cultivation of Planctomycetes and their phenomic and genomic characterization uncovers novel biology.</title>
        <authorList>
            <person name="Wiegand S."/>
            <person name="Jogler M."/>
            <person name="Boedeker C."/>
            <person name="Pinto D."/>
            <person name="Vollmers J."/>
            <person name="Rivas-Marin E."/>
            <person name="Kohn T."/>
            <person name="Peeters S.H."/>
            <person name="Heuer A."/>
            <person name="Rast P."/>
            <person name="Oberbeckmann S."/>
            <person name="Bunk B."/>
            <person name="Jeske O."/>
            <person name="Meyerdierks A."/>
            <person name="Storesund J.E."/>
            <person name="Kallscheuer N."/>
            <person name="Luecker S."/>
            <person name="Lage O.M."/>
            <person name="Pohl T."/>
            <person name="Merkel B.J."/>
            <person name="Hornburger P."/>
            <person name="Mueller R.-W."/>
            <person name="Bruemmer F."/>
            <person name="Labrenz M."/>
            <person name="Spormann A.M."/>
            <person name="Op Den Camp H."/>
            <person name="Overmann J."/>
            <person name="Amann R."/>
            <person name="Jetten M.S.M."/>
            <person name="Mascher T."/>
            <person name="Medema M.H."/>
            <person name="Devos D.P."/>
            <person name="Kaster A.-K."/>
            <person name="Ovreas L."/>
            <person name="Rohde M."/>
            <person name="Galperin M.Y."/>
            <person name="Jogler C."/>
        </authorList>
    </citation>
    <scope>NUCLEOTIDE SEQUENCE [LARGE SCALE GENOMIC DNA]</scope>
    <source>
        <strain evidence="4 5">Pla52n</strain>
    </source>
</reference>
<dbReference type="Gene3D" id="2.60.40.1080">
    <property type="match status" value="1"/>
</dbReference>
<dbReference type="AlphaFoldDB" id="A0A5C6AMZ7"/>
<dbReference type="RefSeq" id="WP_146521432.1">
    <property type="nucleotide sequence ID" value="NZ_CP151726.1"/>
</dbReference>
<evidence type="ECO:0008006" key="6">
    <source>
        <dbReference type="Google" id="ProtNLM"/>
    </source>
</evidence>
<feature type="chain" id="PRO_5022792171" description="BIG2 domain-containing protein" evidence="1">
    <location>
        <begin position="32"/>
        <end position="947"/>
    </location>
</feature>
<evidence type="ECO:0000313" key="4">
    <source>
        <dbReference type="EMBL" id="TWU00888.1"/>
    </source>
</evidence>
<feature type="signal peptide" evidence="1">
    <location>
        <begin position="1"/>
        <end position="31"/>
    </location>
</feature>
<dbReference type="OrthoDB" id="289126at2"/>
<evidence type="ECO:0000259" key="3">
    <source>
        <dbReference type="Pfam" id="PF07587"/>
    </source>
</evidence>
<evidence type="ECO:0000256" key="1">
    <source>
        <dbReference type="SAM" id="SignalP"/>
    </source>
</evidence>
<name>A0A5C6AMZ7_9BACT</name>
<keyword evidence="1" id="KW-0732">Signal</keyword>
<evidence type="ECO:0000259" key="2">
    <source>
        <dbReference type="Pfam" id="PF07583"/>
    </source>
</evidence>
<dbReference type="Proteomes" id="UP000320176">
    <property type="component" value="Unassembled WGS sequence"/>
</dbReference>
<feature type="domain" description="DUF1549" evidence="2">
    <location>
        <begin position="274"/>
        <end position="489"/>
    </location>
</feature>
<keyword evidence="5" id="KW-1185">Reference proteome</keyword>
<dbReference type="PANTHER" id="PTHR35889:SF3">
    <property type="entry name" value="F-BOX DOMAIN-CONTAINING PROTEIN"/>
    <property type="match status" value="1"/>
</dbReference>
<evidence type="ECO:0000313" key="5">
    <source>
        <dbReference type="Proteomes" id="UP000320176"/>
    </source>
</evidence>
<protein>
    <recommendedName>
        <fullName evidence="6">BIG2 domain-containing protein</fullName>
    </recommendedName>
</protein>
<dbReference type="InterPro" id="IPR022655">
    <property type="entry name" value="DUF1553"/>
</dbReference>
<feature type="domain" description="DUF1553" evidence="3">
    <location>
        <begin position="590"/>
        <end position="775"/>
    </location>
</feature>
<dbReference type="Pfam" id="PF07587">
    <property type="entry name" value="PSD1"/>
    <property type="match status" value="1"/>
</dbReference>
<comment type="caution">
    <text evidence="4">The sequence shown here is derived from an EMBL/GenBank/DDBJ whole genome shotgun (WGS) entry which is preliminary data.</text>
</comment>
<accession>A0A5C6AMZ7</accession>
<proteinExistence type="predicted"/>
<organism evidence="4 5">
    <name type="scientific">Stieleria varia</name>
    <dbReference type="NCBI Taxonomy" id="2528005"/>
    <lineage>
        <taxon>Bacteria</taxon>
        <taxon>Pseudomonadati</taxon>
        <taxon>Planctomycetota</taxon>
        <taxon>Planctomycetia</taxon>
        <taxon>Pirellulales</taxon>
        <taxon>Pirellulaceae</taxon>
        <taxon>Stieleria</taxon>
    </lineage>
</organism>
<sequence precursor="true">MKRNVLSLCCIASIMALGVLTGSDLIGSASADETLVATSVSATKTTSNASPLIAPIDQRYAPATATEVPDFQKHVVPLLGRLGCNGRACHGSFQGRGGFQLSLFGYDFKADHDALMEENSGRVDTDDVAESLMLAKPIDADVHEGGKRFDVDGWEYRVFKNWVADGAKFEKTQLQKLEQLEILPAEIRFADTAQSVQLQAIAHWADGTQEDVTPLCRFSSNDDSIADIDSIGIVKSGDRGDTHVVVYYDNAVVTIPVIRPIAKPLNIAASSNKPIDQLVQQKLNKLGVVPAPLCSDSEFIRRASLDITGVLPSAETVRDFLADGSSDKRERLVNNLLESPAYAAWWATRMSDWTGNNDEQLTNVLPVRSAATKLWFEWLRERLDNNVPYDQIIEGIVTAQSREDGEDYLAYCKSMTKACSGETEEFTQRSGMPLYWGRRNFQKPEDRAIGFAYTFLGVRIECAQCHKHPFDQWSKQDFEDFAKLFAPIRAGNANTVADDAKEQHKELLAAITGGKKLNGGDMRRAVTEAARKGETVPFGELLVNTRPINDKAMKAREQAKKKGRKVPPLNIPSGKILGQEQEVTLDADPRPALMQWLRDVDNPYFAKAIVNRVWDNYFGIGIVNPTDDMNLANPPSNGPLLDHLAADFISHGYDLKWLHREIVSSDTYQRSAQTNETNQYDRVNFARHIPRRLPAEVVYDMVVLATGSSDKAAKVRADLDQMAIADGKPRQRNRADFALEVFGQSIRETNCDCDRSDAPSLLQSIYLRNDAEMYNRISDRDGWVAEACKDLGIAGPKGMDVDPKQVARDRAADAMRRQVIGRVRGFTKADEARQAKILPQLERDYQRMTNKMVGYEVPELQDLIADPDSWTEVKTANAASGSASKNADATTLNDVIKEAYLRTLSRYPDDEEISIATSYVNESEKPASGIEGLLWALVNTKEFIISH</sequence>
<dbReference type="InterPro" id="IPR011444">
    <property type="entry name" value="DUF1549"/>
</dbReference>
<dbReference type="Pfam" id="PF07583">
    <property type="entry name" value="PSCyt2"/>
    <property type="match status" value="1"/>
</dbReference>
<dbReference type="PANTHER" id="PTHR35889">
    <property type="entry name" value="CYCLOINULO-OLIGOSACCHARIDE FRUCTANOTRANSFERASE-RELATED"/>
    <property type="match status" value="1"/>
</dbReference>
<dbReference type="EMBL" id="SJPN01000005">
    <property type="protein sequence ID" value="TWU00888.1"/>
    <property type="molecule type" value="Genomic_DNA"/>
</dbReference>